<dbReference type="GO" id="GO:0045087">
    <property type="term" value="P:innate immune response"/>
    <property type="evidence" value="ECO:0007669"/>
    <property type="project" value="UniProtKB-KW"/>
</dbReference>
<dbReference type="PANTHER" id="PTHR12080:SF103">
    <property type="entry name" value="SLAM FAMILY MEMBER 5"/>
    <property type="match status" value="1"/>
</dbReference>
<evidence type="ECO:0000313" key="14">
    <source>
        <dbReference type="EMBL" id="ELK03350.1"/>
    </source>
</evidence>
<dbReference type="InterPro" id="IPR003599">
    <property type="entry name" value="Ig_sub"/>
</dbReference>
<dbReference type="CDD" id="cd05775">
    <property type="entry name" value="IgV_CD2_like_N"/>
    <property type="match status" value="1"/>
</dbReference>
<dbReference type="STRING" id="9402.L5JVK8"/>
<dbReference type="InterPro" id="IPR015631">
    <property type="entry name" value="CD2/SLAM_rcpt"/>
</dbReference>
<keyword evidence="8 12" id="KW-0472">Membrane</keyword>
<feature type="transmembrane region" description="Helical" evidence="12">
    <location>
        <begin position="713"/>
        <end position="736"/>
    </location>
</feature>
<evidence type="ECO:0000259" key="13">
    <source>
        <dbReference type="PROSITE" id="PS50835"/>
    </source>
</evidence>
<dbReference type="SMART" id="SM00409">
    <property type="entry name" value="IG"/>
    <property type="match status" value="5"/>
</dbReference>
<keyword evidence="9" id="KW-1015">Disulfide bond</keyword>
<dbReference type="Proteomes" id="UP000010552">
    <property type="component" value="Unassembled WGS sequence"/>
</dbReference>
<reference evidence="15" key="1">
    <citation type="journal article" date="2013" name="Science">
        <title>Comparative analysis of bat genomes provides insight into the evolution of flight and immunity.</title>
        <authorList>
            <person name="Zhang G."/>
            <person name="Cowled C."/>
            <person name="Shi Z."/>
            <person name="Huang Z."/>
            <person name="Bishop-Lilly K.A."/>
            <person name="Fang X."/>
            <person name="Wynne J.W."/>
            <person name="Xiong Z."/>
            <person name="Baker M.L."/>
            <person name="Zhao W."/>
            <person name="Tachedjian M."/>
            <person name="Zhu Y."/>
            <person name="Zhou P."/>
            <person name="Jiang X."/>
            <person name="Ng J."/>
            <person name="Yang L."/>
            <person name="Wu L."/>
            <person name="Xiao J."/>
            <person name="Feng Y."/>
            <person name="Chen Y."/>
            <person name="Sun X."/>
            <person name="Zhang Y."/>
            <person name="Marsh G.A."/>
            <person name="Crameri G."/>
            <person name="Broder C.C."/>
            <person name="Frey K.G."/>
            <person name="Wang L.F."/>
            <person name="Wang J."/>
        </authorList>
    </citation>
    <scope>NUCLEOTIDE SEQUENCE [LARGE SCALE GENOMIC DNA]</scope>
</reference>
<dbReference type="Gene3D" id="2.60.40.10">
    <property type="entry name" value="Immunoglobulins"/>
    <property type="match status" value="6"/>
</dbReference>
<keyword evidence="11" id="KW-0393">Immunoglobulin domain</keyword>
<keyword evidence="10" id="KW-0325">Glycoprotein</keyword>
<dbReference type="GO" id="GO:0002250">
    <property type="term" value="P:adaptive immune response"/>
    <property type="evidence" value="ECO:0007669"/>
    <property type="project" value="UniProtKB-KW"/>
</dbReference>
<keyword evidence="2" id="KW-0399">Innate immunity</keyword>
<evidence type="ECO:0000256" key="7">
    <source>
        <dbReference type="ARBA" id="ARBA00023130"/>
    </source>
</evidence>
<evidence type="ECO:0000256" key="6">
    <source>
        <dbReference type="ARBA" id="ARBA00022989"/>
    </source>
</evidence>
<accession>L5JVK8</accession>
<dbReference type="PANTHER" id="PTHR12080">
    <property type="entry name" value="SIGNALING LYMPHOCYTIC ACTIVATION MOLECULE"/>
    <property type="match status" value="1"/>
</dbReference>
<evidence type="ECO:0000256" key="2">
    <source>
        <dbReference type="ARBA" id="ARBA00022588"/>
    </source>
</evidence>
<keyword evidence="3 12" id="KW-0812">Transmembrane</keyword>
<proteinExistence type="predicted"/>
<dbReference type="GO" id="GO:0046649">
    <property type="term" value="P:lymphocyte activation"/>
    <property type="evidence" value="ECO:0007669"/>
    <property type="project" value="InterPro"/>
</dbReference>
<dbReference type="InterPro" id="IPR036179">
    <property type="entry name" value="Ig-like_dom_sf"/>
</dbReference>
<protein>
    <submittedName>
        <fullName evidence="14">SLAM family member 5</fullName>
    </submittedName>
</protein>
<gene>
    <name evidence="14" type="ORF">PAL_GLEAN10006984</name>
</gene>
<dbReference type="AlphaFoldDB" id="L5JVK8"/>
<evidence type="ECO:0000256" key="4">
    <source>
        <dbReference type="ARBA" id="ARBA00022729"/>
    </source>
</evidence>
<keyword evidence="5" id="KW-0391">Immunity</keyword>
<evidence type="ECO:0000256" key="11">
    <source>
        <dbReference type="ARBA" id="ARBA00023319"/>
    </source>
</evidence>
<name>L5JVK8_PTEAL</name>
<dbReference type="eggNOG" id="ENOG502SB7W">
    <property type="taxonomic scope" value="Eukaryota"/>
</dbReference>
<dbReference type="PROSITE" id="PS50835">
    <property type="entry name" value="IG_LIKE"/>
    <property type="match status" value="3"/>
</dbReference>
<dbReference type="InParanoid" id="L5JVK8"/>
<evidence type="ECO:0000256" key="12">
    <source>
        <dbReference type="SAM" id="Phobius"/>
    </source>
</evidence>
<evidence type="ECO:0000313" key="15">
    <source>
        <dbReference type="Proteomes" id="UP000010552"/>
    </source>
</evidence>
<keyword evidence="6 12" id="KW-1133">Transmembrane helix</keyword>
<sequence length="815" mass="91298">LIVVSGSNVSLQICNLPDKYKKLTWFYTDTQKIVEWESNTPKPHYFNSKFKDRVTFDHQNGTLHIYKVRKEDSSTYLLKILKEAGTEEERKIFLKVFDPVSKPVINITKIKEVNNSCYLNLSCVAWGQSLNYTWYRDSGPFPKELWSSKLVINVEPQNYSKFYICQVSNPVSNKNRTVYFTSACEQGESSMDCPVIPGQLGSSVLLPLTSEGIRNTNKSIHIIVTMAKSQGENIKKKIVSLDLPKKVSPHYVENGYKFHLENLSLGILESKKEDEGWYFMTLEENVSVQHFCLQLSLYEQISTPEIKVLNWTQENENCSLMLACMVEKGDKVAYSWFEKTNTHPLSLANDSAILYLTLGPQHANNIYSCTASNPISNRSRTFTPWSQCKSYSPGKADHYQPTVEAKSLTIYAQVQKSGSVQKKPDSLPAQDSCTTIYVAATEPVPEPIQMKTWPSSDEKPTPPTAHHFPSICSSMTGISGLCILHRAGSGDLKAGSLDSSLAAAESNTDVTMVNGILGEPVTFPLNIQGSQEIDNIAWMSSKTTFALVQPGDAGRAPHVILTHENYNGRINVSHQNYNLEISNLRMEDEGIYKANINTKVSGKVLTTTRSYNLQVYCRLGKPKITQSFMTSVNSTCNVTLTCSVEKEEKNVIYSWSPLREEGSVLQIFQTPDNQELTYTCTAWNPVSNNSDSISAQQLCADIAMGLQTHHAGLLSGLAVVSLFTIILPSVLLFLLCKREQDATSKKTIYTYAMASRDIQPEESRIYDEISPFKVHPMKEKPVNTIYSIVQYSDKIEKTSTRDSKPPGTSSYEFVI</sequence>
<dbReference type="InterPro" id="IPR010407">
    <property type="entry name" value="Sig_lymph_act_molc_N"/>
</dbReference>
<feature type="domain" description="Ig-like" evidence="13">
    <location>
        <begin position="103"/>
        <end position="181"/>
    </location>
</feature>
<dbReference type="Pfam" id="PF11465">
    <property type="entry name" value="Receptor_2B4"/>
    <property type="match status" value="1"/>
</dbReference>
<keyword evidence="4" id="KW-0732">Signal</keyword>
<dbReference type="InterPro" id="IPR013783">
    <property type="entry name" value="Ig-like_fold"/>
</dbReference>
<comment type="subcellular location">
    <subcellularLocation>
        <location evidence="1">Membrane</location>
        <topology evidence="1">Single-pass type I membrane protein</topology>
    </subcellularLocation>
</comment>
<dbReference type="EMBL" id="KB031109">
    <property type="protein sequence ID" value="ELK03350.1"/>
    <property type="molecule type" value="Genomic_DNA"/>
</dbReference>
<feature type="domain" description="Ig-like" evidence="13">
    <location>
        <begin position="622"/>
        <end position="694"/>
    </location>
</feature>
<organism evidence="14 15">
    <name type="scientific">Pteropus alecto</name>
    <name type="common">Black flying fox</name>
    <dbReference type="NCBI Taxonomy" id="9402"/>
    <lineage>
        <taxon>Eukaryota</taxon>
        <taxon>Metazoa</taxon>
        <taxon>Chordata</taxon>
        <taxon>Craniata</taxon>
        <taxon>Vertebrata</taxon>
        <taxon>Euteleostomi</taxon>
        <taxon>Mammalia</taxon>
        <taxon>Eutheria</taxon>
        <taxon>Laurasiatheria</taxon>
        <taxon>Chiroptera</taxon>
        <taxon>Yinpterochiroptera</taxon>
        <taxon>Pteropodoidea</taxon>
        <taxon>Pteropodidae</taxon>
        <taxon>Pteropodinae</taxon>
        <taxon>Pteropus</taxon>
    </lineage>
</organism>
<dbReference type="GO" id="GO:0016020">
    <property type="term" value="C:membrane"/>
    <property type="evidence" value="ECO:0007669"/>
    <property type="project" value="UniProtKB-SubCell"/>
</dbReference>
<evidence type="ECO:0000256" key="9">
    <source>
        <dbReference type="ARBA" id="ARBA00023157"/>
    </source>
</evidence>
<evidence type="ECO:0000256" key="5">
    <source>
        <dbReference type="ARBA" id="ARBA00022859"/>
    </source>
</evidence>
<keyword evidence="15" id="KW-1185">Reference proteome</keyword>
<dbReference type="FunFam" id="2.60.40.10:FF:000820">
    <property type="entry name" value="SLAM family member 7"/>
    <property type="match status" value="1"/>
</dbReference>
<keyword evidence="7" id="KW-1064">Adaptive immunity</keyword>
<feature type="non-terminal residue" evidence="14">
    <location>
        <position position="1"/>
    </location>
</feature>
<evidence type="ECO:0000256" key="8">
    <source>
        <dbReference type="ARBA" id="ARBA00023136"/>
    </source>
</evidence>
<evidence type="ECO:0000256" key="10">
    <source>
        <dbReference type="ARBA" id="ARBA00023180"/>
    </source>
</evidence>
<dbReference type="FunFam" id="2.60.40.10:FF:000470">
    <property type="entry name" value="SLAM family member 7"/>
    <property type="match status" value="1"/>
</dbReference>
<dbReference type="Pfam" id="PF06214">
    <property type="entry name" value="SLAM"/>
    <property type="match status" value="1"/>
</dbReference>
<evidence type="ECO:0000256" key="3">
    <source>
        <dbReference type="ARBA" id="ARBA00022692"/>
    </source>
</evidence>
<dbReference type="GO" id="GO:0038023">
    <property type="term" value="F:signaling receptor activity"/>
    <property type="evidence" value="ECO:0007669"/>
    <property type="project" value="InterPro"/>
</dbReference>
<dbReference type="GO" id="GO:0009986">
    <property type="term" value="C:cell surface"/>
    <property type="evidence" value="ECO:0007669"/>
    <property type="project" value="InterPro"/>
</dbReference>
<feature type="domain" description="Ig-like" evidence="13">
    <location>
        <begin position="304"/>
        <end position="383"/>
    </location>
</feature>
<dbReference type="InterPro" id="IPR024303">
    <property type="entry name" value="NK_rcpt_2B4_Ig_dom"/>
</dbReference>
<dbReference type="InterPro" id="IPR007110">
    <property type="entry name" value="Ig-like_dom"/>
</dbReference>
<evidence type="ECO:0000256" key="1">
    <source>
        <dbReference type="ARBA" id="ARBA00004479"/>
    </source>
</evidence>
<dbReference type="CDD" id="cd00096">
    <property type="entry name" value="Ig"/>
    <property type="match status" value="1"/>
</dbReference>
<dbReference type="SUPFAM" id="SSF48726">
    <property type="entry name" value="Immunoglobulin"/>
    <property type="match status" value="5"/>
</dbReference>
<dbReference type="CDD" id="cd16842">
    <property type="entry name" value="Ig_SLAM-like_N"/>
    <property type="match status" value="1"/>
</dbReference>